<keyword evidence="2" id="KW-1185">Reference proteome</keyword>
<accession>A0ABV0WX61</accession>
<reference evidence="1 2" key="1">
    <citation type="submission" date="2021-06" db="EMBL/GenBank/DDBJ databases">
        <authorList>
            <person name="Palmer J.M."/>
        </authorList>
    </citation>
    <scope>NUCLEOTIDE SEQUENCE [LARGE SCALE GENOMIC DNA]</scope>
    <source>
        <strain evidence="1 2">XR_2019</strain>
        <tissue evidence="1">Muscle</tissue>
    </source>
</reference>
<evidence type="ECO:0000313" key="1">
    <source>
        <dbReference type="EMBL" id="MEQ2274226.1"/>
    </source>
</evidence>
<dbReference type="EMBL" id="JAHRIM010075567">
    <property type="protein sequence ID" value="MEQ2274226.1"/>
    <property type="molecule type" value="Genomic_DNA"/>
</dbReference>
<proteinExistence type="predicted"/>
<protein>
    <submittedName>
        <fullName evidence="1">Uncharacterized protein</fullName>
    </submittedName>
</protein>
<organism evidence="1 2">
    <name type="scientific">Xenotaenia resolanae</name>
    <dbReference type="NCBI Taxonomy" id="208358"/>
    <lineage>
        <taxon>Eukaryota</taxon>
        <taxon>Metazoa</taxon>
        <taxon>Chordata</taxon>
        <taxon>Craniata</taxon>
        <taxon>Vertebrata</taxon>
        <taxon>Euteleostomi</taxon>
        <taxon>Actinopterygii</taxon>
        <taxon>Neopterygii</taxon>
        <taxon>Teleostei</taxon>
        <taxon>Neoteleostei</taxon>
        <taxon>Acanthomorphata</taxon>
        <taxon>Ovalentaria</taxon>
        <taxon>Atherinomorphae</taxon>
        <taxon>Cyprinodontiformes</taxon>
        <taxon>Goodeidae</taxon>
        <taxon>Xenotaenia</taxon>
    </lineage>
</organism>
<sequence>MPSPFHLSLHAKCAKTMNENMTSKEVFTVYVTQFTVKEDQNSSHPRLVIAGILEVYTATHTHTHTSHTSFLSAVWSTLIVYSLEVRANHILNIRACQMLLHA</sequence>
<evidence type="ECO:0000313" key="2">
    <source>
        <dbReference type="Proteomes" id="UP001444071"/>
    </source>
</evidence>
<gene>
    <name evidence="1" type="ORF">XENORESO_016586</name>
</gene>
<dbReference type="Proteomes" id="UP001444071">
    <property type="component" value="Unassembled WGS sequence"/>
</dbReference>
<comment type="caution">
    <text evidence="1">The sequence shown here is derived from an EMBL/GenBank/DDBJ whole genome shotgun (WGS) entry which is preliminary data.</text>
</comment>
<name>A0ABV0WX61_9TELE</name>